<dbReference type="AlphaFoldDB" id="A0A1G2MJT4"/>
<evidence type="ECO:0008006" key="4">
    <source>
        <dbReference type="Google" id="ProtNLM"/>
    </source>
</evidence>
<feature type="transmembrane region" description="Helical" evidence="1">
    <location>
        <begin position="116"/>
        <end position="139"/>
    </location>
</feature>
<name>A0A1G2MJT4_9BACT</name>
<protein>
    <recommendedName>
        <fullName evidence="4">ECF transporter S component</fullName>
    </recommendedName>
</protein>
<gene>
    <name evidence="2" type="ORF">A2W52_02415</name>
</gene>
<evidence type="ECO:0000313" key="2">
    <source>
        <dbReference type="EMBL" id="OHA23252.1"/>
    </source>
</evidence>
<feature type="transmembrane region" description="Helical" evidence="1">
    <location>
        <begin position="58"/>
        <end position="77"/>
    </location>
</feature>
<evidence type="ECO:0000313" key="3">
    <source>
        <dbReference type="Proteomes" id="UP000176493"/>
    </source>
</evidence>
<keyword evidence="1" id="KW-0472">Membrane</keyword>
<reference evidence="2 3" key="1">
    <citation type="journal article" date="2016" name="Nat. Commun.">
        <title>Thousands of microbial genomes shed light on interconnected biogeochemical processes in an aquifer system.</title>
        <authorList>
            <person name="Anantharaman K."/>
            <person name="Brown C.T."/>
            <person name="Hug L.A."/>
            <person name="Sharon I."/>
            <person name="Castelle C.J."/>
            <person name="Probst A.J."/>
            <person name="Thomas B.C."/>
            <person name="Singh A."/>
            <person name="Wilkins M.J."/>
            <person name="Karaoz U."/>
            <person name="Brodie E.L."/>
            <person name="Williams K.H."/>
            <person name="Hubbard S.S."/>
            <person name="Banfield J.F."/>
        </authorList>
    </citation>
    <scope>NUCLEOTIDE SEQUENCE [LARGE SCALE GENOMIC DNA]</scope>
</reference>
<comment type="caution">
    <text evidence="2">The sequence shown here is derived from an EMBL/GenBank/DDBJ whole genome shotgun (WGS) entry which is preliminary data.</text>
</comment>
<dbReference type="EMBL" id="MHRJ01000012">
    <property type="protein sequence ID" value="OHA23252.1"/>
    <property type="molecule type" value="Genomic_DNA"/>
</dbReference>
<sequence length="185" mass="20524">MFAFGLLFRLLPFRPPNVELIMASQMPVAKTYGKLAGFFFGAFSILAFDVLTGTPGPWSLVTAPTYGLLGVFAAWYLKNRHGKRHFAYFALFGTLLYDAITGLTVGPLFFHQPFLAAVLGQIPFTFMHLLGNIGFAIILSPMIERWLAPQIVLVYSKHQIPGAKFQTISNVKSPKFSNEDSAFVI</sequence>
<dbReference type="Gene3D" id="1.10.1760.20">
    <property type="match status" value="1"/>
</dbReference>
<organism evidence="2 3">
    <name type="scientific">Candidatus Taylorbacteria bacterium RIFCSPHIGHO2_02_49_25</name>
    <dbReference type="NCBI Taxonomy" id="1802305"/>
    <lineage>
        <taxon>Bacteria</taxon>
        <taxon>Candidatus Tayloriibacteriota</taxon>
    </lineage>
</organism>
<accession>A0A1G2MJT4</accession>
<keyword evidence="1" id="KW-0812">Transmembrane</keyword>
<proteinExistence type="predicted"/>
<dbReference type="GO" id="GO:0016020">
    <property type="term" value="C:membrane"/>
    <property type="evidence" value="ECO:0007669"/>
    <property type="project" value="InterPro"/>
</dbReference>
<dbReference type="Pfam" id="PF07155">
    <property type="entry name" value="ECF-ribofla_trS"/>
    <property type="match status" value="1"/>
</dbReference>
<evidence type="ECO:0000256" key="1">
    <source>
        <dbReference type="SAM" id="Phobius"/>
    </source>
</evidence>
<feature type="transmembrane region" description="Helical" evidence="1">
    <location>
        <begin position="32"/>
        <end position="52"/>
    </location>
</feature>
<dbReference type="InterPro" id="IPR009825">
    <property type="entry name" value="ECF_substrate-spec-like"/>
</dbReference>
<dbReference type="Proteomes" id="UP000176493">
    <property type="component" value="Unassembled WGS sequence"/>
</dbReference>
<keyword evidence="1" id="KW-1133">Transmembrane helix</keyword>
<feature type="transmembrane region" description="Helical" evidence="1">
    <location>
        <begin position="89"/>
        <end position="110"/>
    </location>
</feature>